<evidence type="ECO:0000256" key="5">
    <source>
        <dbReference type="ARBA" id="ARBA00022692"/>
    </source>
</evidence>
<evidence type="ECO:0000256" key="7">
    <source>
        <dbReference type="ARBA" id="ARBA00022824"/>
    </source>
</evidence>
<feature type="transmembrane region" description="Helical" evidence="19">
    <location>
        <begin position="55"/>
        <end position="73"/>
    </location>
</feature>
<dbReference type="InParanoid" id="D8LTF8"/>
<comment type="catalytic activity">
    <reaction evidence="18">
        <text>androst-4-ene-3,17-dione + NADPH + H(+) = 5alpha-androstan-3,17-dione + NADP(+)</text>
        <dbReference type="Rhea" id="RHEA:50816"/>
        <dbReference type="ChEBI" id="CHEBI:15378"/>
        <dbReference type="ChEBI" id="CHEBI:15994"/>
        <dbReference type="ChEBI" id="CHEBI:16422"/>
        <dbReference type="ChEBI" id="CHEBI:57783"/>
        <dbReference type="ChEBI" id="CHEBI:58349"/>
    </reaction>
    <physiologicalReaction direction="left-to-right" evidence="18">
        <dbReference type="Rhea" id="RHEA:50817"/>
    </physiologicalReaction>
</comment>
<feature type="transmembrane region" description="Helical" evidence="19">
    <location>
        <begin position="153"/>
        <end position="173"/>
    </location>
</feature>
<evidence type="ECO:0000313" key="21">
    <source>
        <dbReference type="EMBL" id="CBN78068.1"/>
    </source>
</evidence>
<keyword evidence="5 19" id="KW-0812">Transmembrane</keyword>
<dbReference type="Proteomes" id="UP000002630">
    <property type="component" value="Linkage Group LG15"/>
</dbReference>
<dbReference type="GO" id="GO:0005789">
    <property type="term" value="C:endoplasmic reticulum membrane"/>
    <property type="evidence" value="ECO:0007669"/>
    <property type="project" value="UniProtKB-SubCell"/>
</dbReference>
<dbReference type="InterPro" id="IPR001104">
    <property type="entry name" value="3-oxo-5_a-steroid_4-DH_C"/>
</dbReference>
<dbReference type="InterPro" id="IPR016636">
    <property type="entry name" value="3-oxo-5-alpha-steroid_4-DH"/>
</dbReference>
<dbReference type="EMBL" id="FN649740">
    <property type="protein sequence ID" value="CBN78068.1"/>
    <property type="molecule type" value="Genomic_DNA"/>
</dbReference>
<dbReference type="GO" id="GO:0006694">
    <property type="term" value="P:steroid biosynthetic process"/>
    <property type="evidence" value="ECO:0007669"/>
    <property type="project" value="TreeGrafter"/>
</dbReference>
<accession>D8LTF8</accession>
<evidence type="ECO:0000256" key="12">
    <source>
        <dbReference type="ARBA" id="ARBA00023098"/>
    </source>
</evidence>
<dbReference type="OMA" id="PHYALEW"/>
<dbReference type="Pfam" id="PF02544">
    <property type="entry name" value="Steroid_dh"/>
    <property type="match status" value="1"/>
</dbReference>
<dbReference type="PANTHER" id="PTHR10556">
    <property type="entry name" value="3-OXO-5-ALPHA-STEROID 4-DEHYDROGENASE"/>
    <property type="match status" value="1"/>
</dbReference>
<dbReference type="OrthoDB" id="5788137at2759"/>
<feature type="transmembrane region" description="Helical" evidence="19">
    <location>
        <begin position="208"/>
        <end position="228"/>
    </location>
</feature>
<keyword evidence="8" id="KW-0492">Microsome</keyword>
<evidence type="ECO:0000256" key="6">
    <source>
        <dbReference type="ARBA" id="ARBA00022782"/>
    </source>
</evidence>
<feature type="transmembrane region" description="Helical" evidence="19">
    <location>
        <begin position="85"/>
        <end position="104"/>
    </location>
</feature>
<evidence type="ECO:0000256" key="3">
    <source>
        <dbReference type="ARBA" id="ARBA00007742"/>
    </source>
</evidence>
<keyword evidence="12" id="KW-0443">Lipid metabolism</keyword>
<proteinExistence type="inferred from homology"/>
<feature type="domain" description="3-oxo-5-alpha-steroid 4-dehydrogenase C-terminal" evidence="20">
    <location>
        <begin position="113"/>
        <end position="262"/>
    </location>
</feature>
<dbReference type="GO" id="GO:0047751">
    <property type="term" value="F:3-oxo-5-alpha-steroid 4-dehydrogenase (NADP+) activity"/>
    <property type="evidence" value="ECO:0007669"/>
    <property type="project" value="UniProtKB-EC"/>
</dbReference>
<dbReference type="eggNOG" id="KOG1638">
    <property type="taxonomic scope" value="Eukaryota"/>
</dbReference>
<keyword evidence="7" id="KW-0256">Endoplasmic reticulum</keyword>
<keyword evidence="22" id="KW-1185">Reference proteome</keyword>
<evidence type="ECO:0000313" key="22">
    <source>
        <dbReference type="Proteomes" id="UP000002630"/>
    </source>
</evidence>
<keyword evidence="6" id="KW-0221">Differentiation</keyword>
<evidence type="ECO:0000256" key="14">
    <source>
        <dbReference type="ARBA" id="ARBA00037789"/>
    </source>
</evidence>
<dbReference type="Gene3D" id="1.20.120.1630">
    <property type="match status" value="1"/>
</dbReference>
<evidence type="ECO:0000256" key="19">
    <source>
        <dbReference type="SAM" id="Phobius"/>
    </source>
</evidence>
<evidence type="ECO:0000256" key="4">
    <source>
        <dbReference type="ARBA" id="ARBA00012049"/>
    </source>
</evidence>
<evidence type="ECO:0000256" key="8">
    <source>
        <dbReference type="ARBA" id="ARBA00022848"/>
    </source>
</evidence>
<evidence type="ECO:0000256" key="11">
    <source>
        <dbReference type="ARBA" id="ARBA00023002"/>
    </source>
</evidence>
<dbReference type="PANTHER" id="PTHR10556:SF57">
    <property type="entry name" value="3-OXO-5-ALPHA-STEROID 4-DEHYDROGENASE 1"/>
    <property type="match status" value="1"/>
</dbReference>
<dbReference type="FunFam" id="1.20.120.1630:FF:000002">
    <property type="entry name" value="Steroid 5 alpha-reductase 1"/>
    <property type="match status" value="1"/>
</dbReference>
<keyword evidence="13 19" id="KW-0472">Membrane</keyword>
<comment type="subcellular location">
    <subcellularLocation>
        <location evidence="1">Endoplasmic reticulum membrane</location>
        <topology evidence="1">Multi-pass membrane protein</topology>
    </subcellularLocation>
    <subcellularLocation>
        <location evidence="2">Microsome membrane</location>
    </subcellularLocation>
</comment>
<dbReference type="EMBL" id="FN649056">
    <property type="protein sequence ID" value="CBN78068.1"/>
    <property type="molecule type" value="Genomic_DNA"/>
</dbReference>
<sequence>MVFSAGDGEADLLAKWMIVAAVGTLGACSAVAPPYGRYSRAVIFGIRFPLLDAKLGWILMECPNVLMSLWFLLYGSDETCLKSPVNLALLSMFVLHYVNRSFVFPFRTRGGRPMPVPMMLFGALFVSINSYLQCTHLLRSRIYPNSWFGDPRFIIGAATFSAGMFINCQSDGILRRLRRPGETGYKIPQGGMFAYVSGANYFGECVGWIGFAIAGWSLPATAFALYTLSNLAPRARKHHLWYLEKFREGYPAGRKALVPFVW</sequence>
<dbReference type="AlphaFoldDB" id="D8LTF8"/>
<name>D8LTF8_ECTSI</name>
<dbReference type="InterPro" id="IPR039357">
    <property type="entry name" value="SRD5A/TECR"/>
</dbReference>
<dbReference type="EC" id="1.3.1.22" evidence="4"/>
<evidence type="ECO:0000256" key="15">
    <source>
        <dbReference type="ARBA" id="ARBA00039428"/>
    </source>
</evidence>
<gene>
    <name evidence="21" type="ORF">Esi_0082_0109</name>
</gene>
<feature type="transmembrane region" description="Helical" evidence="19">
    <location>
        <begin position="116"/>
        <end position="133"/>
    </location>
</feature>
<evidence type="ECO:0000256" key="2">
    <source>
        <dbReference type="ARBA" id="ARBA00004524"/>
    </source>
</evidence>
<reference evidence="21 22" key="1">
    <citation type="journal article" date="2010" name="Nature">
        <title>The Ectocarpus genome and the independent evolution of multicellularity in brown algae.</title>
        <authorList>
            <person name="Cock J.M."/>
            <person name="Sterck L."/>
            <person name="Rouze P."/>
            <person name="Scornet D."/>
            <person name="Allen A.E."/>
            <person name="Amoutzias G."/>
            <person name="Anthouard V."/>
            <person name="Artiguenave F."/>
            <person name="Aury J.M."/>
            <person name="Badger J.H."/>
            <person name="Beszteri B."/>
            <person name="Billiau K."/>
            <person name="Bonnet E."/>
            <person name="Bothwell J.H."/>
            <person name="Bowler C."/>
            <person name="Boyen C."/>
            <person name="Brownlee C."/>
            <person name="Carrano C.J."/>
            <person name="Charrier B."/>
            <person name="Cho G.Y."/>
            <person name="Coelho S.M."/>
            <person name="Collen J."/>
            <person name="Corre E."/>
            <person name="Da Silva C."/>
            <person name="Delage L."/>
            <person name="Delaroque N."/>
            <person name="Dittami S.M."/>
            <person name="Doulbeau S."/>
            <person name="Elias M."/>
            <person name="Farnham G."/>
            <person name="Gachon C.M."/>
            <person name="Gschloessl B."/>
            <person name="Heesch S."/>
            <person name="Jabbari K."/>
            <person name="Jubin C."/>
            <person name="Kawai H."/>
            <person name="Kimura K."/>
            <person name="Kloareg B."/>
            <person name="Kupper F.C."/>
            <person name="Lang D."/>
            <person name="Le Bail A."/>
            <person name="Leblanc C."/>
            <person name="Lerouge P."/>
            <person name="Lohr M."/>
            <person name="Lopez P.J."/>
            <person name="Martens C."/>
            <person name="Maumus F."/>
            <person name="Michel G."/>
            <person name="Miranda-Saavedra D."/>
            <person name="Morales J."/>
            <person name="Moreau H."/>
            <person name="Motomura T."/>
            <person name="Nagasato C."/>
            <person name="Napoli C.A."/>
            <person name="Nelson D.R."/>
            <person name="Nyvall-Collen P."/>
            <person name="Peters A.F."/>
            <person name="Pommier C."/>
            <person name="Potin P."/>
            <person name="Poulain J."/>
            <person name="Quesneville H."/>
            <person name="Read B."/>
            <person name="Rensing S.A."/>
            <person name="Ritter A."/>
            <person name="Rousvoal S."/>
            <person name="Samanta M."/>
            <person name="Samson G."/>
            <person name="Schroeder D.C."/>
            <person name="Segurens B."/>
            <person name="Strittmatter M."/>
            <person name="Tonon T."/>
            <person name="Tregear J.W."/>
            <person name="Valentin K."/>
            <person name="von Dassow P."/>
            <person name="Yamagishi T."/>
            <person name="Van de Peer Y."/>
            <person name="Wincker P."/>
        </authorList>
    </citation>
    <scope>NUCLEOTIDE SEQUENCE [LARGE SCALE GENOMIC DNA]</scope>
    <source>
        <strain evidence="22">Ec32 / CCAP1310/4</strain>
    </source>
</reference>
<evidence type="ECO:0000256" key="1">
    <source>
        <dbReference type="ARBA" id="ARBA00004477"/>
    </source>
</evidence>
<feature type="transmembrane region" description="Helical" evidence="19">
    <location>
        <begin position="12"/>
        <end position="35"/>
    </location>
</feature>
<dbReference type="PIRSF" id="PIRSF015596">
    <property type="entry name" value="5_alpha-SR2"/>
    <property type="match status" value="1"/>
</dbReference>
<evidence type="ECO:0000256" key="17">
    <source>
        <dbReference type="ARBA" id="ARBA00042579"/>
    </source>
</evidence>
<dbReference type="GO" id="GO:0030154">
    <property type="term" value="P:cell differentiation"/>
    <property type="evidence" value="ECO:0007669"/>
    <property type="project" value="UniProtKB-KW"/>
</dbReference>
<dbReference type="PROSITE" id="PS50244">
    <property type="entry name" value="S5A_REDUCTASE"/>
    <property type="match status" value="1"/>
</dbReference>
<evidence type="ECO:0000259" key="20">
    <source>
        <dbReference type="Pfam" id="PF02544"/>
    </source>
</evidence>
<evidence type="ECO:0000256" key="16">
    <source>
        <dbReference type="ARBA" id="ARBA00041664"/>
    </source>
</evidence>
<keyword evidence="11" id="KW-0560">Oxidoreductase</keyword>
<keyword evidence="9" id="KW-0521">NADP</keyword>
<protein>
    <recommendedName>
        <fullName evidence="15">3-oxo-5-alpha-steroid 4-dehydrogenase 1</fullName>
        <ecNumber evidence="4">1.3.1.22</ecNumber>
    </recommendedName>
    <alternativeName>
        <fullName evidence="16">SR type 1</fullName>
    </alternativeName>
    <alternativeName>
        <fullName evidence="17">Steroid 5-alpha-reductase 1</fullName>
    </alternativeName>
</protein>
<evidence type="ECO:0000256" key="10">
    <source>
        <dbReference type="ARBA" id="ARBA00022989"/>
    </source>
</evidence>
<evidence type="ECO:0000256" key="18">
    <source>
        <dbReference type="ARBA" id="ARBA00049166"/>
    </source>
</evidence>
<evidence type="ECO:0000256" key="9">
    <source>
        <dbReference type="ARBA" id="ARBA00022857"/>
    </source>
</evidence>
<dbReference type="STRING" id="2880.D8LTF8"/>
<comment type="similarity">
    <text evidence="3">Belongs to the steroid 5-alpha reductase family.</text>
</comment>
<evidence type="ECO:0000256" key="13">
    <source>
        <dbReference type="ARBA" id="ARBA00023136"/>
    </source>
</evidence>
<comment type="function">
    <text evidence="14">Converts testosterone into 5-alpha-dihydrotestosterone and progesterone or corticosterone into their corresponding 5-alpha-3-oxosteroids. It plays a central role in sexual differentiation and androgen physiology.</text>
</comment>
<organism evidence="21 22">
    <name type="scientific">Ectocarpus siliculosus</name>
    <name type="common">Brown alga</name>
    <name type="synonym">Conferva siliculosa</name>
    <dbReference type="NCBI Taxonomy" id="2880"/>
    <lineage>
        <taxon>Eukaryota</taxon>
        <taxon>Sar</taxon>
        <taxon>Stramenopiles</taxon>
        <taxon>Ochrophyta</taxon>
        <taxon>PX clade</taxon>
        <taxon>Phaeophyceae</taxon>
        <taxon>Ectocarpales</taxon>
        <taxon>Ectocarpaceae</taxon>
        <taxon>Ectocarpus</taxon>
    </lineage>
</organism>
<keyword evidence="10 19" id="KW-1133">Transmembrane helix</keyword>